<dbReference type="PANTHER" id="PTHR11086">
    <property type="entry name" value="DEOXYCYTIDYLATE DEAMINASE-RELATED"/>
    <property type="match status" value="1"/>
</dbReference>
<dbReference type="InterPro" id="IPR016193">
    <property type="entry name" value="Cytidine_deaminase-like"/>
</dbReference>
<comment type="caution">
    <text evidence="6">The sequence shown here is derived from an EMBL/GenBank/DDBJ whole genome shotgun (WGS) entry which is preliminary data.</text>
</comment>
<dbReference type="Pfam" id="PF00383">
    <property type="entry name" value="dCMP_cyt_deam_1"/>
    <property type="match status" value="2"/>
</dbReference>
<keyword evidence="2" id="KW-0378">Hydrolase</keyword>
<protein>
    <recommendedName>
        <fullName evidence="3">Cytidine and dCMP deaminase domain-containing protein 1</fullName>
    </recommendedName>
    <alternativeName>
        <fullName evidence="4">Cytidine deaminase</fullName>
    </alternativeName>
</protein>
<reference evidence="6" key="1">
    <citation type="journal article" date="2023" name="G3 (Bethesda)">
        <title>Whole genome assembly and annotation of the endangered Caribbean coral Acropora cervicornis.</title>
        <authorList>
            <person name="Selwyn J.D."/>
            <person name="Vollmer S.V."/>
        </authorList>
    </citation>
    <scope>NUCLEOTIDE SEQUENCE</scope>
    <source>
        <strain evidence="6">K2</strain>
    </source>
</reference>
<accession>A0AAD9V8Q5</accession>
<evidence type="ECO:0000259" key="5">
    <source>
        <dbReference type="PROSITE" id="PS51747"/>
    </source>
</evidence>
<name>A0AAD9V8Q5_ACRCE</name>
<dbReference type="PANTHER" id="PTHR11086:SF14">
    <property type="entry name" value="CYTIDINE AND DCMP DEAMINASE DOMAIN-CONTAINING PROTEIN 1"/>
    <property type="match status" value="1"/>
</dbReference>
<evidence type="ECO:0000256" key="2">
    <source>
        <dbReference type="ARBA" id="ARBA00022801"/>
    </source>
</evidence>
<dbReference type="Gene3D" id="3.40.140.10">
    <property type="entry name" value="Cytidine Deaminase, domain 2"/>
    <property type="match status" value="2"/>
</dbReference>
<dbReference type="GO" id="GO:0004132">
    <property type="term" value="F:dCMP deaminase activity"/>
    <property type="evidence" value="ECO:0007669"/>
    <property type="project" value="TreeGrafter"/>
</dbReference>
<sequence length="337" mass="38904">MANSSYAAINPRVSKYDLYMILALWMERFRDEEQREDPVSKKVGAVLVLPNDISYAIDCSRNGVHAVARLIMAHPNIPEGCKVFVSRKPCSLCTKLLVQAKVERVFYLPIEPEYFPKDLSKENKRGFEAEKSRVDNLFKKKDVKHHSKPMQKKTLNDLMKKYWNKRWMDDAKECLPWPSFDKKTKCEVKKDFENMMKWMATIFVEAEERYSFELKRKPGSKNTVFNPAENTTEGEQAYHLIILAKFLAERTDDPKTGVGAVILSEKKEIVGLGWNGFPKKARYGEFARASHRDKGAEDSKYPYVIHAEQNALMLRNTKNIENATLFVTKTPCDDCTP</sequence>
<feature type="domain" description="CMP/dCMP-type deaminase" evidence="5">
    <location>
        <begin position="235"/>
        <end position="337"/>
    </location>
</feature>
<evidence type="ECO:0000313" key="6">
    <source>
        <dbReference type="EMBL" id="KAK2565067.1"/>
    </source>
</evidence>
<dbReference type="SUPFAM" id="SSF53927">
    <property type="entry name" value="Cytidine deaminase-like"/>
    <property type="match status" value="2"/>
</dbReference>
<evidence type="ECO:0000256" key="4">
    <source>
        <dbReference type="ARBA" id="ARBA00041919"/>
    </source>
</evidence>
<dbReference type="GO" id="GO:0005737">
    <property type="term" value="C:cytoplasm"/>
    <property type="evidence" value="ECO:0007669"/>
    <property type="project" value="TreeGrafter"/>
</dbReference>
<dbReference type="EMBL" id="JARQWQ010000020">
    <property type="protein sequence ID" value="KAK2565067.1"/>
    <property type="molecule type" value="Genomic_DNA"/>
</dbReference>
<evidence type="ECO:0000256" key="1">
    <source>
        <dbReference type="ARBA" id="ARBA00022737"/>
    </source>
</evidence>
<dbReference type="InterPro" id="IPR002125">
    <property type="entry name" value="CMP_dCMP_dom"/>
</dbReference>
<dbReference type="Proteomes" id="UP001249851">
    <property type="component" value="Unassembled WGS sequence"/>
</dbReference>
<proteinExistence type="predicted"/>
<evidence type="ECO:0000256" key="3">
    <source>
        <dbReference type="ARBA" id="ARBA00040574"/>
    </source>
</evidence>
<keyword evidence="1" id="KW-0677">Repeat</keyword>
<keyword evidence="7" id="KW-1185">Reference proteome</keyword>
<dbReference type="InterPro" id="IPR015517">
    <property type="entry name" value="dCMP_deaminase-rel"/>
</dbReference>
<dbReference type="AlphaFoldDB" id="A0AAD9V8Q5"/>
<organism evidence="6 7">
    <name type="scientific">Acropora cervicornis</name>
    <name type="common">Staghorn coral</name>
    <dbReference type="NCBI Taxonomy" id="6130"/>
    <lineage>
        <taxon>Eukaryota</taxon>
        <taxon>Metazoa</taxon>
        <taxon>Cnidaria</taxon>
        <taxon>Anthozoa</taxon>
        <taxon>Hexacorallia</taxon>
        <taxon>Scleractinia</taxon>
        <taxon>Astrocoeniina</taxon>
        <taxon>Acroporidae</taxon>
        <taxon>Acropora</taxon>
    </lineage>
</organism>
<gene>
    <name evidence="6" type="ORF">P5673_010974</name>
</gene>
<reference evidence="6" key="2">
    <citation type="journal article" date="2023" name="Science">
        <title>Genomic signatures of disease resistance in endangered staghorn corals.</title>
        <authorList>
            <person name="Vollmer S.V."/>
            <person name="Selwyn J.D."/>
            <person name="Despard B.A."/>
            <person name="Roesel C.L."/>
        </authorList>
    </citation>
    <scope>NUCLEOTIDE SEQUENCE</scope>
    <source>
        <strain evidence="6">K2</strain>
    </source>
</reference>
<evidence type="ECO:0000313" key="7">
    <source>
        <dbReference type="Proteomes" id="UP001249851"/>
    </source>
</evidence>
<dbReference type="PROSITE" id="PS51747">
    <property type="entry name" value="CYT_DCMP_DEAMINASES_2"/>
    <property type="match status" value="2"/>
</dbReference>
<feature type="domain" description="CMP/dCMP-type deaminase" evidence="5">
    <location>
        <begin position="24"/>
        <end position="122"/>
    </location>
</feature>